<keyword evidence="3" id="KW-1134">Transmembrane beta strand</keyword>
<comment type="subcellular location">
    <subcellularLocation>
        <location evidence="1">Cell outer membrane</location>
        <topology evidence="1">Multi-pass membrane protein</topology>
    </subcellularLocation>
</comment>
<evidence type="ECO:0000256" key="4">
    <source>
        <dbReference type="ARBA" id="ARBA00022692"/>
    </source>
</evidence>
<evidence type="ECO:0000313" key="10">
    <source>
        <dbReference type="Proteomes" id="UP000601361"/>
    </source>
</evidence>
<evidence type="ECO:0000256" key="7">
    <source>
        <dbReference type="ARBA" id="ARBA00023237"/>
    </source>
</evidence>
<sequence length="505" mass="54045">MKNLKYYLAAALLGPASYGFAQSSSDALRFSRTQIGGTARTLGIGGASSAVGADFGGILTNPAGLGLFQRSEISFSPGFGASNISTQAFGTSSSDSRNFLQIGSLGIAFSGRRPDGDNPTPWRGGTFAFGLNRINDLNQNLRYSATPPLDQDIFERLNNVPTSQLTILDDLAYEALLTERDDEGAYIPADYDATGQLTQRETIQRSGGQTQFDFGYANSYQDKLYVGGAIGIVSTRYNVVSTLTATDPAAPSSAPGTAFANLSLRENIQTRGTGINARLGVIYRPNDVLRLGASVQSPTYSQLVETYSASLDVAYDTPVTLPNGGTFSSGNANFPAEDLGYTLTSPFRATGGAAFILGKYGFVSADAEYVNYGQARLGYDDTDANSSGVDPSDLGPTNDAIKQQYQSTVNLRVGGELRLDIFRVRAGFAHYGDPYKNNSRLDRSQSFYTGGLGLRQKNFFLDVAGVYSSGNQVYTPYELANPQKTPAIDVEDKRFTTTLTAGFLF</sequence>
<keyword evidence="6" id="KW-0472">Membrane</keyword>
<dbReference type="RefSeq" id="WP_188557774.1">
    <property type="nucleotide sequence ID" value="NZ_BMGS01000005.1"/>
</dbReference>
<keyword evidence="7" id="KW-0998">Cell outer membrane</keyword>
<keyword evidence="5 8" id="KW-0732">Signal</keyword>
<keyword evidence="4" id="KW-0812">Transmembrane</keyword>
<evidence type="ECO:0000256" key="3">
    <source>
        <dbReference type="ARBA" id="ARBA00022452"/>
    </source>
</evidence>
<evidence type="ECO:0000256" key="8">
    <source>
        <dbReference type="SAM" id="SignalP"/>
    </source>
</evidence>
<evidence type="ECO:0000256" key="2">
    <source>
        <dbReference type="ARBA" id="ARBA00008163"/>
    </source>
</evidence>
<proteinExistence type="inferred from homology"/>
<feature type="chain" id="PRO_5045710255" evidence="8">
    <location>
        <begin position="22"/>
        <end position="505"/>
    </location>
</feature>
<dbReference type="Proteomes" id="UP000601361">
    <property type="component" value="Unassembled WGS sequence"/>
</dbReference>
<dbReference type="Gene3D" id="2.40.160.60">
    <property type="entry name" value="Outer membrane protein transport protein (OMPP1/FadL/TodX)"/>
    <property type="match status" value="1"/>
</dbReference>
<evidence type="ECO:0000256" key="5">
    <source>
        <dbReference type="ARBA" id="ARBA00022729"/>
    </source>
</evidence>
<organism evidence="9 10">
    <name type="scientific">Hymenobacter glacieicola</name>
    <dbReference type="NCBI Taxonomy" id="1562124"/>
    <lineage>
        <taxon>Bacteria</taxon>
        <taxon>Pseudomonadati</taxon>
        <taxon>Bacteroidota</taxon>
        <taxon>Cytophagia</taxon>
        <taxon>Cytophagales</taxon>
        <taxon>Hymenobacteraceae</taxon>
        <taxon>Hymenobacter</taxon>
    </lineage>
</organism>
<dbReference type="InterPro" id="IPR005017">
    <property type="entry name" value="OMPP1/FadL/TodX"/>
</dbReference>
<evidence type="ECO:0000313" key="9">
    <source>
        <dbReference type="EMBL" id="GGG44308.1"/>
    </source>
</evidence>
<dbReference type="SUPFAM" id="SSF56935">
    <property type="entry name" value="Porins"/>
    <property type="match status" value="1"/>
</dbReference>
<protein>
    <submittedName>
        <fullName evidence="9">Transporter</fullName>
    </submittedName>
</protein>
<dbReference type="EMBL" id="BMGS01000005">
    <property type="protein sequence ID" value="GGG44308.1"/>
    <property type="molecule type" value="Genomic_DNA"/>
</dbReference>
<evidence type="ECO:0000256" key="6">
    <source>
        <dbReference type="ARBA" id="ARBA00023136"/>
    </source>
</evidence>
<dbReference type="PANTHER" id="PTHR35093:SF8">
    <property type="entry name" value="OUTER MEMBRANE PROTEIN NMB0088-RELATED"/>
    <property type="match status" value="1"/>
</dbReference>
<feature type="signal peptide" evidence="8">
    <location>
        <begin position="1"/>
        <end position="21"/>
    </location>
</feature>
<gene>
    <name evidence="9" type="ORF">GCM10011378_20800</name>
</gene>
<comment type="similarity">
    <text evidence="2">Belongs to the OmpP1/FadL family.</text>
</comment>
<evidence type="ECO:0000256" key="1">
    <source>
        <dbReference type="ARBA" id="ARBA00004571"/>
    </source>
</evidence>
<reference evidence="10" key="1">
    <citation type="journal article" date="2019" name="Int. J. Syst. Evol. Microbiol.">
        <title>The Global Catalogue of Microorganisms (GCM) 10K type strain sequencing project: providing services to taxonomists for standard genome sequencing and annotation.</title>
        <authorList>
            <consortium name="The Broad Institute Genomics Platform"/>
            <consortium name="The Broad Institute Genome Sequencing Center for Infectious Disease"/>
            <person name="Wu L."/>
            <person name="Ma J."/>
        </authorList>
    </citation>
    <scope>NUCLEOTIDE SEQUENCE [LARGE SCALE GENOMIC DNA]</scope>
    <source>
        <strain evidence="10">CGMCC 1.12990</strain>
    </source>
</reference>
<accession>A0ABQ1WVF1</accession>
<comment type="caution">
    <text evidence="9">The sequence shown here is derived from an EMBL/GenBank/DDBJ whole genome shotgun (WGS) entry which is preliminary data.</text>
</comment>
<name>A0ABQ1WVF1_9BACT</name>
<dbReference type="PANTHER" id="PTHR35093">
    <property type="entry name" value="OUTER MEMBRANE PROTEIN NMB0088-RELATED"/>
    <property type="match status" value="1"/>
</dbReference>
<keyword evidence="10" id="KW-1185">Reference proteome</keyword>